<protein>
    <recommendedName>
        <fullName evidence="2">Cobalamin-independent methionine synthase MetE C-terminal/archaeal domain-containing protein</fullName>
    </recommendedName>
</protein>
<dbReference type="Gene3D" id="3.20.20.210">
    <property type="match status" value="1"/>
</dbReference>
<evidence type="ECO:0000259" key="2">
    <source>
        <dbReference type="Pfam" id="PF01717"/>
    </source>
</evidence>
<feature type="region of interest" description="Disordered" evidence="1">
    <location>
        <begin position="1"/>
        <end position="28"/>
    </location>
</feature>
<evidence type="ECO:0000256" key="1">
    <source>
        <dbReference type="SAM" id="MobiDB-lite"/>
    </source>
</evidence>
<dbReference type="RefSeq" id="WP_006895914.1">
    <property type="nucleotide sequence ID" value="NZ_BAAARB010000019.1"/>
</dbReference>
<dbReference type="Pfam" id="PF01717">
    <property type="entry name" value="Meth_synt_2"/>
    <property type="match status" value="1"/>
</dbReference>
<feature type="domain" description="Cobalamin-independent methionine synthase MetE C-terminal/archaeal" evidence="2">
    <location>
        <begin position="16"/>
        <end position="333"/>
    </location>
</feature>
<dbReference type="InterPro" id="IPR038071">
    <property type="entry name" value="UROD/MetE-like_sf"/>
</dbReference>
<dbReference type="Proteomes" id="UP001501170">
    <property type="component" value="Unassembled WGS sequence"/>
</dbReference>
<proteinExistence type="predicted"/>
<organism evidence="3 4">
    <name type="scientific">Gordonia cholesterolivorans</name>
    <dbReference type="NCBI Taxonomy" id="559625"/>
    <lineage>
        <taxon>Bacteria</taxon>
        <taxon>Bacillati</taxon>
        <taxon>Actinomycetota</taxon>
        <taxon>Actinomycetes</taxon>
        <taxon>Mycobacteriales</taxon>
        <taxon>Gordoniaceae</taxon>
        <taxon>Gordonia</taxon>
    </lineage>
</organism>
<dbReference type="EMBL" id="BAAARB010000019">
    <property type="protein sequence ID" value="GAA2388076.1"/>
    <property type="molecule type" value="Genomic_DNA"/>
</dbReference>
<dbReference type="SUPFAM" id="SSF51726">
    <property type="entry name" value="UROD/MetE-like"/>
    <property type="match status" value="1"/>
</dbReference>
<keyword evidence="4" id="KW-1185">Reference proteome</keyword>
<reference evidence="3 4" key="1">
    <citation type="journal article" date="2019" name="Int. J. Syst. Evol. Microbiol.">
        <title>The Global Catalogue of Microorganisms (GCM) 10K type strain sequencing project: providing services to taxonomists for standard genome sequencing and annotation.</title>
        <authorList>
            <consortium name="The Broad Institute Genomics Platform"/>
            <consortium name="The Broad Institute Genome Sequencing Center for Infectious Disease"/>
            <person name="Wu L."/>
            <person name="Ma J."/>
        </authorList>
    </citation>
    <scope>NUCLEOTIDE SEQUENCE [LARGE SCALE GENOMIC DNA]</scope>
    <source>
        <strain evidence="3 4">JCM 16227</strain>
    </source>
</reference>
<dbReference type="InterPro" id="IPR002629">
    <property type="entry name" value="Met_Synth_C/arc"/>
</dbReference>
<comment type="caution">
    <text evidence="3">The sequence shown here is derived from an EMBL/GenBank/DDBJ whole genome shotgun (WGS) entry which is preliminary data.</text>
</comment>
<name>A0ABN3HUE1_9ACTN</name>
<gene>
    <name evidence="3" type="ORF">GCM10009855_30250</name>
</gene>
<feature type="compositionally biased region" description="Gly residues" evidence="1">
    <location>
        <begin position="10"/>
        <end position="20"/>
    </location>
</feature>
<evidence type="ECO:0000313" key="4">
    <source>
        <dbReference type="Proteomes" id="UP001501170"/>
    </source>
</evidence>
<evidence type="ECO:0000313" key="3">
    <source>
        <dbReference type="EMBL" id="GAA2388076.1"/>
    </source>
</evidence>
<accession>A0ABN3HUE1</accession>
<sequence length="345" mass="36560">MTAQAAGTGLPAGVGTGVGSMPGTDPSEAVRIASGELDLPFLPELPARGVGADMIGRTGALLVDLPLDMVHHAYRLTDHPNTTTRRARDWLRWDLDALEEHWEASGLVGSGRTVKVQACGPLTFAANAELRGGHKIVKDRGAVRDIAASLTEGLRGHVAEVTRRLGAKVLVQLDEPDVGRVIDGTVTPLTRLDPIRPIPAPDAAELMQGVVDGLDVPVLLHSCRRPRWDLTDRLERVALSIDLTRLRPDADYDRLGAFVDSDGVLAAGLVPATEPEAPVDAETLAGRLTELIDRIGLPRRVLRDNILVTPVCGLAGATGSWATRALSLSSEIAAGLAADPDYRSS</sequence>